<feature type="region of interest" description="Disordered" evidence="4">
    <location>
        <begin position="500"/>
        <end position="520"/>
    </location>
</feature>
<feature type="repeat" description="ANK" evidence="3">
    <location>
        <begin position="758"/>
        <end position="790"/>
    </location>
</feature>
<feature type="repeat" description="ANK" evidence="3">
    <location>
        <begin position="83"/>
        <end position="115"/>
    </location>
</feature>
<gene>
    <name evidence="5" type="ORF">HNP48_001890</name>
</gene>
<evidence type="ECO:0000256" key="3">
    <source>
        <dbReference type="PROSITE-ProRule" id="PRU00023"/>
    </source>
</evidence>
<dbReference type="PANTHER" id="PTHR24198">
    <property type="entry name" value="ANKYRIN REPEAT AND PROTEIN KINASE DOMAIN-CONTAINING PROTEIN"/>
    <property type="match status" value="1"/>
</dbReference>
<protein>
    <submittedName>
        <fullName evidence="5">Ankyrin repeat protein</fullName>
    </submittedName>
</protein>
<evidence type="ECO:0000313" key="6">
    <source>
        <dbReference type="Proteomes" id="UP000575083"/>
    </source>
</evidence>
<dbReference type="InterPro" id="IPR036770">
    <property type="entry name" value="Ankyrin_rpt-contain_sf"/>
</dbReference>
<dbReference type="Proteomes" id="UP000575083">
    <property type="component" value="Unassembled WGS sequence"/>
</dbReference>
<dbReference type="PANTHER" id="PTHR24198:SF165">
    <property type="entry name" value="ANKYRIN REPEAT-CONTAINING PROTEIN-RELATED"/>
    <property type="match status" value="1"/>
</dbReference>
<feature type="repeat" description="ANK" evidence="3">
    <location>
        <begin position="215"/>
        <end position="247"/>
    </location>
</feature>
<name>A0A7X0PC73_9BURK</name>
<comment type="caution">
    <text evidence="5">The sequence shown here is derived from an EMBL/GenBank/DDBJ whole genome shotgun (WGS) entry which is preliminary data.</text>
</comment>
<evidence type="ECO:0000256" key="2">
    <source>
        <dbReference type="ARBA" id="ARBA00023043"/>
    </source>
</evidence>
<feature type="repeat" description="ANK" evidence="3">
    <location>
        <begin position="248"/>
        <end position="280"/>
    </location>
</feature>
<dbReference type="AlphaFoldDB" id="A0A7X0PC73"/>
<keyword evidence="2 3" id="KW-0040">ANK repeat</keyword>
<dbReference type="PROSITE" id="PS50297">
    <property type="entry name" value="ANK_REP_REGION"/>
    <property type="match status" value="4"/>
</dbReference>
<dbReference type="Gene3D" id="1.25.40.20">
    <property type="entry name" value="Ankyrin repeat-containing domain"/>
    <property type="match status" value="6"/>
</dbReference>
<dbReference type="SUPFAM" id="SSF48403">
    <property type="entry name" value="Ankyrin repeat"/>
    <property type="match status" value="3"/>
</dbReference>
<evidence type="ECO:0000313" key="5">
    <source>
        <dbReference type="EMBL" id="MBB6559223.1"/>
    </source>
</evidence>
<dbReference type="Pfam" id="PF13637">
    <property type="entry name" value="Ank_4"/>
    <property type="match status" value="1"/>
</dbReference>
<organism evidence="5 6">
    <name type="scientific">Acidovorax soli</name>
    <dbReference type="NCBI Taxonomy" id="592050"/>
    <lineage>
        <taxon>Bacteria</taxon>
        <taxon>Pseudomonadati</taxon>
        <taxon>Pseudomonadota</taxon>
        <taxon>Betaproteobacteria</taxon>
        <taxon>Burkholderiales</taxon>
        <taxon>Comamonadaceae</taxon>
        <taxon>Acidovorax</taxon>
    </lineage>
</organism>
<feature type="repeat" description="ANK" evidence="3">
    <location>
        <begin position="281"/>
        <end position="313"/>
    </location>
</feature>
<dbReference type="InterPro" id="IPR002110">
    <property type="entry name" value="Ankyrin_rpt"/>
</dbReference>
<sequence length="905" mass="96324">MSETVQRQIDLNRHIGKADLPAVRRFLDRNAAHLPGLLDAGGAHKGDLDPPLVQAAALAGTQALEIAQCLLAAGAPVDRPGTHGATALAKALEQRNLALAQVLLDAGASPHAASHTGVRVFDRVLACGDMAWVQRFLDAGHTLDHTSQEGITCLHWAARSNDLGLYDMVRERTGLAPDLPTQNGYRPVDLVTSLALFQHMRAHCPGMAWDVAFKSGDHSLHVYADKGAADIVRALLAHGVDPELAGRRGNRPLHKAAGSGSLATVQALLAAKAKPSARNVYSFTPLHWAAQTGDLDIVRCLVEHKANLNAKGSETVIIQQTHTPLYVALENGHGDVARYLLEQGADPNVLVDSSQSTALYEAVGKDDLALCTALLDHGASPNGIGKDGPFDFFSFPLQQCRSAAMVDLLVARGADVAGRNTQYLTALHSAVEGLGRCASPRADEEDGAQAARRQGMLDTIAALLRHGADPHAQPAPGATPLAMCKDPQAIAMLVEAMKRPDRAPAQPQPSTAKQQAAQDERRSWIHGLAGLLSGKAKPKPKAQAARSALGAALYMQCKEVGKTQAELDGIAQLLASADSADAEYISEDDYDSQRSTLHRLLDATRRSRYDTAERPRVAAYQPLVARLLELGSATLNHKGGTWRETPLHTVLRAALYSEPAGSSEAQSVVEADYRALVDMLLLGGAMPNAENDEGAQPLDLAFDPAMAELLRHHGARAGRYPLALFHAIEQGDAPGLERVLACEPSLEGLSAQEQDGLGASTPLLWAALYNRLDMLRRLAGLGASLDARTEGGLGLLHMAARHGSVETLQYLVEHTPLDLNALDAKGVPALHYLLASTPHSANWVEDKVHRERIRDCAERLVAQGARIDVVDREGGTLADLVPKSVLAKLERAAKSASAGAAGRRP</sequence>
<dbReference type="SMART" id="SM00248">
    <property type="entry name" value="ANK"/>
    <property type="match status" value="11"/>
</dbReference>
<evidence type="ECO:0000256" key="4">
    <source>
        <dbReference type="SAM" id="MobiDB-lite"/>
    </source>
</evidence>
<dbReference type="Pfam" id="PF12796">
    <property type="entry name" value="Ank_2"/>
    <property type="match status" value="2"/>
</dbReference>
<keyword evidence="1" id="KW-0677">Repeat</keyword>
<evidence type="ECO:0000256" key="1">
    <source>
        <dbReference type="ARBA" id="ARBA00022737"/>
    </source>
</evidence>
<accession>A0A7X0PC73</accession>
<feature type="repeat" description="ANK" evidence="3">
    <location>
        <begin position="320"/>
        <end position="352"/>
    </location>
</feature>
<dbReference type="PRINTS" id="PR01415">
    <property type="entry name" value="ANKYRIN"/>
</dbReference>
<feature type="compositionally biased region" description="Polar residues" evidence="4">
    <location>
        <begin position="508"/>
        <end position="517"/>
    </location>
</feature>
<reference evidence="5 6" key="1">
    <citation type="submission" date="2020-08" db="EMBL/GenBank/DDBJ databases">
        <title>Functional genomics of gut bacteria from endangered species of beetles.</title>
        <authorList>
            <person name="Carlos-Shanley C."/>
        </authorList>
    </citation>
    <scope>NUCLEOTIDE SEQUENCE [LARGE SCALE GENOMIC DNA]</scope>
    <source>
        <strain evidence="5 6">S00198</strain>
    </source>
</reference>
<dbReference type="EMBL" id="JACHLK010000003">
    <property type="protein sequence ID" value="MBB6559223.1"/>
    <property type="molecule type" value="Genomic_DNA"/>
</dbReference>
<dbReference type="PROSITE" id="PS50088">
    <property type="entry name" value="ANK_REPEAT"/>
    <property type="match status" value="6"/>
</dbReference>
<dbReference type="RefSeq" id="WP_184856652.1">
    <property type="nucleotide sequence ID" value="NZ_JACHLK010000003.1"/>
</dbReference>
<proteinExistence type="predicted"/>
<keyword evidence="6" id="KW-1185">Reference proteome</keyword>